<dbReference type="WBParaSite" id="HPBE_0000360001-mRNA-1">
    <property type="protein sequence ID" value="HPBE_0000360001-mRNA-1"/>
    <property type="gene ID" value="HPBE_0000360001"/>
</dbReference>
<sequence>MRTVRNSFISDILKRFVQRCLRKPVVNPVEDEAIVEAASSRNLPHTADEEDRVEGQLQQPGKFLHVLPMLPSLDGPRGCLSLGVVLLLLRLPRPPIQCLGRRPCSPLPP</sequence>
<keyword evidence="2" id="KW-1185">Reference proteome</keyword>
<dbReference type="AlphaFoldDB" id="A0A183FBQ8"/>
<evidence type="ECO:0000313" key="2">
    <source>
        <dbReference type="Proteomes" id="UP000050761"/>
    </source>
</evidence>
<name>A0A183FBQ8_HELPZ</name>
<accession>A0A3P7USC4</accession>
<accession>A0A183FBQ8</accession>
<reference evidence="1 2" key="1">
    <citation type="submission" date="2018-11" db="EMBL/GenBank/DDBJ databases">
        <authorList>
            <consortium name="Pathogen Informatics"/>
        </authorList>
    </citation>
    <scope>NUCLEOTIDE SEQUENCE [LARGE SCALE GENOMIC DNA]</scope>
</reference>
<evidence type="ECO:0000313" key="3">
    <source>
        <dbReference type="WBParaSite" id="HPBE_0000360001-mRNA-1"/>
    </source>
</evidence>
<organism evidence="2 3">
    <name type="scientific">Heligmosomoides polygyrus</name>
    <name type="common">Parasitic roundworm</name>
    <dbReference type="NCBI Taxonomy" id="6339"/>
    <lineage>
        <taxon>Eukaryota</taxon>
        <taxon>Metazoa</taxon>
        <taxon>Ecdysozoa</taxon>
        <taxon>Nematoda</taxon>
        <taxon>Chromadorea</taxon>
        <taxon>Rhabditida</taxon>
        <taxon>Rhabditina</taxon>
        <taxon>Rhabditomorpha</taxon>
        <taxon>Strongyloidea</taxon>
        <taxon>Heligmosomidae</taxon>
        <taxon>Heligmosomoides</taxon>
    </lineage>
</organism>
<gene>
    <name evidence="1" type="ORF">HPBE_LOCUS3601</name>
</gene>
<dbReference type="Proteomes" id="UP000050761">
    <property type="component" value="Unassembled WGS sequence"/>
</dbReference>
<dbReference type="EMBL" id="UZAH01010985">
    <property type="protein sequence ID" value="VDO37836.1"/>
    <property type="molecule type" value="Genomic_DNA"/>
</dbReference>
<protein>
    <submittedName>
        <fullName evidence="1 3">Uncharacterized protein</fullName>
    </submittedName>
</protein>
<evidence type="ECO:0000313" key="1">
    <source>
        <dbReference type="EMBL" id="VDO37836.1"/>
    </source>
</evidence>
<reference evidence="3" key="2">
    <citation type="submission" date="2019-09" db="UniProtKB">
        <authorList>
            <consortium name="WormBaseParasite"/>
        </authorList>
    </citation>
    <scope>IDENTIFICATION</scope>
</reference>
<proteinExistence type="predicted"/>